<feature type="compositionally biased region" description="Basic and acidic residues" evidence="1">
    <location>
        <begin position="277"/>
        <end position="288"/>
    </location>
</feature>
<evidence type="ECO:0000313" key="2">
    <source>
        <dbReference type="EMBL" id="PPQ80538.1"/>
    </source>
</evidence>
<dbReference type="InParanoid" id="A0A409WPV0"/>
<dbReference type="OrthoDB" id="3111501at2759"/>
<feature type="compositionally biased region" description="Polar residues" evidence="1">
    <location>
        <begin position="53"/>
        <end position="63"/>
    </location>
</feature>
<feature type="compositionally biased region" description="Basic and acidic residues" evidence="1">
    <location>
        <begin position="342"/>
        <end position="355"/>
    </location>
</feature>
<feature type="compositionally biased region" description="Pro residues" evidence="1">
    <location>
        <begin position="196"/>
        <end position="206"/>
    </location>
</feature>
<name>A0A409WPV0_9AGAR</name>
<feature type="region of interest" description="Disordered" evidence="1">
    <location>
        <begin position="778"/>
        <end position="878"/>
    </location>
</feature>
<feature type="region of interest" description="Disordered" evidence="1">
    <location>
        <begin position="95"/>
        <end position="124"/>
    </location>
</feature>
<dbReference type="Proteomes" id="UP000284706">
    <property type="component" value="Unassembled WGS sequence"/>
</dbReference>
<sequence length="965" mass="106662">MAQDKKRKNSDSALWDPKKRQKERSGGYDSPERRADAVGSGLEEESYGHHNAKNAQTSRTDQAIRTPPNGQPVAGNREQDFYLYRFLDVGIPSYMPPEKGTPGPVERFTTVSYPGGDNNLYDLDEGYTVPQELVDEYNLYYAALQQIDELEGGPCGQRRRSRSPSPEPQEVNHPPYGRRPPARPPSPESPQLGEPDYPPPGQPPLARPASPARQHSKLKFWPPQGQGKPYVLVQARPPLTQLNEGSPTGGAHSGQALDLVVDTQNRRSAKAKGKSRYIIESERGSTPDDERDGDYVPEGDSRNQRVTESGAPSDPIVDGDQTFVDSSYGDPIVVDSQTTERPATRAEATSERAEEPNAPCKEGTEVPEGWKRNGGRPPKAFIKAAAKVGDTYRAEIAGLKKTYGVSDKVAYIATGLQPRVIETRETSSWNAHQRVYKIEYPKEVDETASEYKARCLLHYLLHVKPLSKDEKTQFRENCEEFIMEYFFDNQGKELKVVSPEKRVEAAAKALQKLAQMISRGDPEIQSFGGVNYIGSDKGGRASGSSTFVSSQTVLKAIQIFNIGTKKIMLKTGDFLRAVVAQDEMELALEAPRAELPTEPLGDAGKNNASTVDPRDKTQERLGRNKDLAPVGGNSDEPPHVTVFKNSDARKRGRGYLGMTYKKVGAQRTNVDWLNLVANALSGRFRLENWFFKPYPGQVGFTIEQIPLKSWQEMGRMLCADDFHPVTGGRNEKAPRFVPWTEEEKKYKRGSKEYNSIPLVISHKGEHLLTVRHAEQLHAETNGGHSMQANDDEEEEEEAGEATSSKEHSVPKPSQAEKTSNNRAPGRPVQEATPADGASRRPLPPRAPLPLIQFDPSSKRTSGLGDSTTMSSRNLPRRGELGVAQHKKVIFSHSTPHVRVVSATNAFFSNSKSLPPSNRGLLFPQSKSQVQRTGPSQVGPSKTPGQPKHLPDAFKQDLFVQGSSRR</sequence>
<accession>A0A409WPV0</accession>
<dbReference type="AlphaFoldDB" id="A0A409WPV0"/>
<feature type="region of interest" description="Disordered" evidence="1">
    <location>
        <begin position="151"/>
        <end position="375"/>
    </location>
</feature>
<feature type="region of interest" description="Disordered" evidence="1">
    <location>
        <begin position="592"/>
        <end position="642"/>
    </location>
</feature>
<feature type="compositionally biased region" description="Acidic residues" evidence="1">
    <location>
        <begin position="789"/>
        <end position="799"/>
    </location>
</feature>
<reference evidence="2 3" key="1">
    <citation type="journal article" date="2018" name="Evol. Lett.">
        <title>Horizontal gene cluster transfer increased hallucinogenic mushroom diversity.</title>
        <authorList>
            <person name="Reynolds H.T."/>
            <person name="Vijayakumar V."/>
            <person name="Gluck-Thaler E."/>
            <person name="Korotkin H.B."/>
            <person name="Matheny P.B."/>
            <person name="Slot J.C."/>
        </authorList>
    </citation>
    <scope>NUCLEOTIDE SEQUENCE [LARGE SCALE GENOMIC DNA]</scope>
    <source>
        <strain evidence="2 3">SRW20</strain>
    </source>
</reference>
<feature type="compositionally biased region" description="Polar residues" evidence="1">
    <location>
        <begin position="924"/>
        <end position="943"/>
    </location>
</feature>
<feature type="compositionally biased region" description="Basic and acidic residues" evidence="1">
    <location>
        <begin position="362"/>
        <end position="371"/>
    </location>
</feature>
<organism evidence="2 3">
    <name type="scientific">Gymnopilus dilepis</name>
    <dbReference type="NCBI Taxonomy" id="231916"/>
    <lineage>
        <taxon>Eukaryota</taxon>
        <taxon>Fungi</taxon>
        <taxon>Dikarya</taxon>
        <taxon>Basidiomycota</taxon>
        <taxon>Agaricomycotina</taxon>
        <taxon>Agaricomycetes</taxon>
        <taxon>Agaricomycetidae</taxon>
        <taxon>Agaricales</taxon>
        <taxon>Agaricineae</taxon>
        <taxon>Hymenogastraceae</taxon>
        <taxon>Gymnopilus</taxon>
    </lineage>
</organism>
<feature type="compositionally biased region" description="Polar residues" evidence="1">
    <location>
        <begin position="854"/>
        <end position="873"/>
    </location>
</feature>
<comment type="caution">
    <text evidence="2">The sequence shown here is derived from an EMBL/GenBank/DDBJ whole genome shotgun (WGS) entry which is preliminary data.</text>
</comment>
<gene>
    <name evidence="2" type="ORF">CVT26_004156</name>
</gene>
<evidence type="ECO:0000256" key="1">
    <source>
        <dbReference type="SAM" id="MobiDB-lite"/>
    </source>
</evidence>
<feature type="compositionally biased region" description="Basic and acidic residues" evidence="1">
    <location>
        <begin position="23"/>
        <end position="36"/>
    </location>
</feature>
<evidence type="ECO:0000313" key="3">
    <source>
        <dbReference type="Proteomes" id="UP000284706"/>
    </source>
</evidence>
<feature type="compositionally biased region" description="Basic and acidic residues" evidence="1">
    <location>
        <begin position="612"/>
        <end position="626"/>
    </location>
</feature>
<proteinExistence type="predicted"/>
<dbReference type="EMBL" id="NHYE01004942">
    <property type="protein sequence ID" value="PPQ80538.1"/>
    <property type="molecule type" value="Genomic_DNA"/>
</dbReference>
<keyword evidence="3" id="KW-1185">Reference proteome</keyword>
<feature type="region of interest" description="Disordered" evidence="1">
    <location>
        <begin position="909"/>
        <end position="965"/>
    </location>
</feature>
<feature type="region of interest" description="Disordered" evidence="1">
    <location>
        <begin position="1"/>
        <end position="78"/>
    </location>
</feature>
<protein>
    <submittedName>
        <fullName evidence="2">Uncharacterized protein</fullName>
    </submittedName>
</protein>